<organism evidence="1 2">
    <name type="scientific">Trametes versicolor (strain FP-101664)</name>
    <name type="common">White-rot fungus</name>
    <name type="synonym">Coriolus versicolor</name>
    <dbReference type="NCBI Taxonomy" id="717944"/>
    <lineage>
        <taxon>Eukaryota</taxon>
        <taxon>Fungi</taxon>
        <taxon>Dikarya</taxon>
        <taxon>Basidiomycota</taxon>
        <taxon>Agaricomycotina</taxon>
        <taxon>Agaricomycetes</taxon>
        <taxon>Polyporales</taxon>
        <taxon>Polyporaceae</taxon>
        <taxon>Trametes</taxon>
    </lineage>
</organism>
<keyword evidence="2" id="KW-1185">Reference proteome</keyword>
<dbReference type="EMBL" id="JH711797">
    <property type="protein sequence ID" value="EIW52120.1"/>
    <property type="molecule type" value="Genomic_DNA"/>
</dbReference>
<proteinExistence type="predicted"/>
<evidence type="ECO:0000313" key="1">
    <source>
        <dbReference type="EMBL" id="EIW52120.1"/>
    </source>
</evidence>
<sequence>MSHRSKGGTPRQRSVLAGLNSREITLDFCIVILKACSIHAARNPSTSARGGTSDSTLVPPPQNHYGVGVFLSIVHDQTAEHFDSLTERTFTWNTNLPANTNLFFFVTDSTSNSAQSNQIHVQPSSENTCLQQ</sequence>
<dbReference type="Proteomes" id="UP000054317">
    <property type="component" value="Unassembled WGS sequence"/>
</dbReference>
<name>R7S8V9_TRAVS</name>
<evidence type="ECO:0000313" key="2">
    <source>
        <dbReference type="Proteomes" id="UP000054317"/>
    </source>
</evidence>
<dbReference type="AlphaFoldDB" id="R7S8V9"/>
<protein>
    <submittedName>
        <fullName evidence="1">Uncharacterized protein</fullName>
    </submittedName>
</protein>
<dbReference type="KEGG" id="tvs:TRAVEDRAFT_54093"/>
<dbReference type="GeneID" id="19417314"/>
<dbReference type="RefSeq" id="XP_008045199.1">
    <property type="nucleotide sequence ID" value="XM_008047008.1"/>
</dbReference>
<reference evidence="2" key="1">
    <citation type="journal article" date="2012" name="Science">
        <title>The Paleozoic origin of enzymatic lignin decomposition reconstructed from 31 fungal genomes.</title>
        <authorList>
            <person name="Floudas D."/>
            <person name="Binder M."/>
            <person name="Riley R."/>
            <person name="Barry K."/>
            <person name="Blanchette R.A."/>
            <person name="Henrissat B."/>
            <person name="Martinez A.T."/>
            <person name="Otillar R."/>
            <person name="Spatafora J.W."/>
            <person name="Yadav J.S."/>
            <person name="Aerts A."/>
            <person name="Benoit I."/>
            <person name="Boyd A."/>
            <person name="Carlson A."/>
            <person name="Copeland A."/>
            <person name="Coutinho P.M."/>
            <person name="de Vries R.P."/>
            <person name="Ferreira P."/>
            <person name="Findley K."/>
            <person name="Foster B."/>
            <person name="Gaskell J."/>
            <person name="Glotzer D."/>
            <person name="Gorecki P."/>
            <person name="Heitman J."/>
            <person name="Hesse C."/>
            <person name="Hori C."/>
            <person name="Igarashi K."/>
            <person name="Jurgens J.A."/>
            <person name="Kallen N."/>
            <person name="Kersten P."/>
            <person name="Kohler A."/>
            <person name="Kuees U."/>
            <person name="Kumar T.K.A."/>
            <person name="Kuo A."/>
            <person name="LaButti K."/>
            <person name="Larrondo L.F."/>
            <person name="Lindquist E."/>
            <person name="Ling A."/>
            <person name="Lombard V."/>
            <person name="Lucas S."/>
            <person name="Lundell T."/>
            <person name="Martin R."/>
            <person name="McLaughlin D.J."/>
            <person name="Morgenstern I."/>
            <person name="Morin E."/>
            <person name="Murat C."/>
            <person name="Nagy L.G."/>
            <person name="Nolan M."/>
            <person name="Ohm R.A."/>
            <person name="Patyshakuliyeva A."/>
            <person name="Rokas A."/>
            <person name="Ruiz-Duenas F.J."/>
            <person name="Sabat G."/>
            <person name="Salamov A."/>
            <person name="Samejima M."/>
            <person name="Schmutz J."/>
            <person name="Slot J.C."/>
            <person name="St John F."/>
            <person name="Stenlid J."/>
            <person name="Sun H."/>
            <person name="Sun S."/>
            <person name="Syed K."/>
            <person name="Tsang A."/>
            <person name="Wiebenga A."/>
            <person name="Young D."/>
            <person name="Pisabarro A."/>
            <person name="Eastwood D.C."/>
            <person name="Martin F."/>
            <person name="Cullen D."/>
            <person name="Grigoriev I.V."/>
            <person name="Hibbett D.S."/>
        </authorList>
    </citation>
    <scope>NUCLEOTIDE SEQUENCE [LARGE SCALE GENOMIC DNA]</scope>
    <source>
        <strain evidence="2">FP-101664</strain>
    </source>
</reference>
<accession>R7S8V9</accession>
<gene>
    <name evidence="1" type="ORF">TRAVEDRAFT_54093</name>
</gene>